<accession>A0A6C0DJJ3</accession>
<protein>
    <recommendedName>
        <fullName evidence="2">Methyltransferase FkbM domain-containing protein</fullName>
    </recommendedName>
</protein>
<dbReference type="EMBL" id="MN739624">
    <property type="protein sequence ID" value="QHT16410.1"/>
    <property type="molecule type" value="Genomic_DNA"/>
</dbReference>
<proteinExistence type="predicted"/>
<evidence type="ECO:0000313" key="1">
    <source>
        <dbReference type="EMBL" id="QHT16410.1"/>
    </source>
</evidence>
<reference evidence="1" key="1">
    <citation type="journal article" date="2020" name="Nature">
        <title>Giant virus diversity and host interactions through global metagenomics.</title>
        <authorList>
            <person name="Schulz F."/>
            <person name="Roux S."/>
            <person name="Paez-Espino D."/>
            <person name="Jungbluth S."/>
            <person name="Walsh D.A."/>
            <person name="Denef V.J."/>
            <person name="McMahon K.D."/>
            <person name="Konstantinidis K.T."/>
            <person name="Eloe-Fadrosh E.A."/>
            <person name="Kyrpides N.C."/>
            <person name="Woyke T."/>
        </authorList>
    </citation>
    <scope>NUCLEOTIDE SEQUENCE</scope>
    <source>
        <strain evidence="1">GVMAG-M-3300023174-182</strain>
    </source>
</reference>
<organism evidence="1">
    <name type="scientific">viral metagenome</name>
    <dbReference type="NCBI Taxonomy" id="1070528"/>
    <lineage>
        <taxon>unclassified sequences</taxon>
        <taxon>metagenomes</taxon>
        <taxon>organismal metagenomes</taxon>
    </lineage>
</organism>
<evidence type="ECO:0008006" key="2">
    <source>
        <dbReference type="Google" id="ProtNLM"/>
    </source>
</evidence>
<sequence length="207" mass="24628">MNTYSQCAQDLFVEAVMKGKRDGYFLEIGSNHPAQHNNTYLLEKKYNWKGLMVEYDKSFEQSYKVHRKNSIYELNDARLVNYREILDKNNFPENIDYLQIDLDVDNKSTLDTFLLLNNTVLDKYKFATITFEHDIYRGNYFDTQTISREILKDMGYLLVFPNVSVFWEGSYKPFEDWYVHPDLVDMNYINKIITTDSLTVEQIKNIL</sequence>
<dbReference type="AlphaFoldDB" id="A0A6C0DJJ3"/>
<name>A0A6C0DJJ3_9ZZZZ</name>